<dbReference type="Proteomes" id="UP000007599">
    <property type="component" value="Chromosome I"/>
</dbReference>
<feature type="domain" description="Helix-turn-helix" evidence="1">
    <location>
        <begin position="42"/>
        <end position="91"/>
    </location>
</feature>
<accession>H8XNS0</accession>
<proteinExistence type="predicted"/>
<dbReference type="OrthoDB" id="1097811at2"/>
<evidence type="ECO:0000313" key="3">
    <source>
        <dbReference type="Proteomes" id="UP000007599"/>
    </source>
</evidence>
<sequence length="93" mass="10789">MEQILNFKIEIPDEFKNEIISGVVTQIKDLMLNNKAENQNDLLSRAETANLLKISLVKLWQLTKDKVIPVYKIGNKVLYKRSEVEQLFNSNLL</sequence>
<dbReference type="RefSeq" id="WP_014387331.1">
    <property type="nucleotide sequence ID" value="NC_017025.1"/>
</dbReference>
<reference evidence="3" key="2">
    <citation type="submission" date="2012-03" db="EMBL/GenBank/DDBJ databases">
        <title>Complete genome sequence of Flavobacterium indicum GPTSA100-9T, isolated from warm spring water.</title>
        <authorList>
            <person name="Barbier P."/>
            <person name="Houel A."/>
            <person name="Loux V."/>
            <person name="Poulain J."/>
            <person name="Bernardet J.-F."/>
            <person name="Touchon M."/>
            <person name="Duchaud E."/>
        </authorList>
    </citation>
    <scope>NUCLEOTIDE SEQUENCE [LARGE SCALE GENOMIC DNA]</scope>
    <source>
        <strain evidence="3">DSM 17447 / CIP 109464 / GPTSA100-9</strain>
    </source>
</reference>
<dbReference type="HOGENOM" id="CLU_149148_1_0_10"/>
<dbReference type="InterPro" id="IPR041657">
    <property type="entry name" value="HTH_17"/>
</dbReference>
<evidence type="ECO:0000259" key="1">
    <source>
        <dbReference type="Pfam" id="PF12728"/>
    </source>
</evidence>
<keyword evidence="3" id="KW-1185">Reference proteome</keyword>
<dbReference type="STRING" id="1094466.KQS_00955"/>
<dbReference type="InterPro" id="IPR010093">
    <property type="entry name" value="SinI_DNA-bd"/>
</dbReference>
<dbReference type="PATRIC" id="fig|1094466.5.peg.184"/>
<name>H8XNS0_FLAIG</name>
<dbReference type="eggNOG" id="ENOG5030WWS">
    <property type="taxonomic scope" value="Bacteria"/>
</dbReference>
<dbReference type="EMBL" id="HE774682">
    <property type="protein sequence ID" value="CCG52187.1"/>
    <property type="molecule type" value="Genomic_DNA"/>
</dbReference>
<dbReference type="Pfam" id="PF12728">
    <property type="entry name" value="HTH_17"/>
    <property type="match status" value="1"/>
</dbReference>
<organism evidence="2 3">
    <name type="scientific">Flavobacterium indicum (strain DSM 17447 / CIP 109464 / GPTSA100-9)</name>
    <dbReference type="NCBI Taxonomy" id="1094466"/>
    <lineage>
        <taxon>Bacteria</taxon>
        <taxon>Pseudomonadati</taxon>
        <taxon>Bacteroidota</taxon>
        <taxon>Flavobacteriia</taxon>
        <taxon>Flavobacteriales</taxon>
        <taxon>Flavobacteriaceae</taxon>
        <taxon>Flavobacterium</taxon>
    </lineage>
</organism>
<gene>
    <name evidence="2" type="ordered locus">KQS_00955</name>
</gene>
<dbReference type="GO" id="GO:0003677">
    <property type="term" value="F:DNA binding"/>
    <property type="evidence" value="ECO:0007669"/>
    <property type="project" value="InterPro"/>
</dbReference>
<evidence type="ECO:0000313" key="2">
    <source>
        <dbReference type="EMBL" id="CCG52187.1"/>
    </source>
</evidence>
<dbReference type="NCBIfam" id="TIGR01764">
    <property type="entry name" value="excise"/>
    <property type="match status" value="1"/>
</dbReference>
<dbReference type="KEGG" id="fin:KQS_00955"/>
<reference evidence="2 3" key="1">
    <citation type="journal article" date="2012" name="J. Bacteriol.">
        <title>Complete Genome Sequence of Flavobacterium indicum GPSTA100-9T, Isolated from Warm Spring Water.</title>
        <authorList>
            <person name="Barbier P."/>
            <person name="Houel A."/>
            <person name="Loux V."/>
            <person name="Poulain J."/>
            <person name="Bernardet J.F."/>
            <person name="Touchon M."/>
            <person name="Duchaud E."/>
        </authorList>
    </citation>
    <scope>NUCLEOTIDE SEQUENCE [LARGE SCALE GENOMIC DNA]</scope>
    <source>
        <strain evidence="3">DSM 17447 / CIP 109464 / GPTSA100-9</strain>
    </source>
</reference>
<protein>
    <submittedName>
        <fullName evidence="2">DNA binding domain protein, putative excisionase family protein</fullName>
    </submittedName>
</protein>
<dbReference type="AlphaFoldDB" id="H8XNS0"/>